<proteinExistence type="predicted"/>
<protein>
    <submittedName>
        <fullName evidence="2">Uncharacterized protein</fullName>
    </submittedName>
</protein>
<evidence type="ECO:0000256" key="1">
    <source>
        <dbReference type="SAM" id="Phobius"/>
    </source>
</evidence>
<evidence type="ECO:0000313" key="2">
    <source>
        <dbReference type="EnsemblMetazoa" id="GBRI029117-PA"/>
    </source>
</evidence>
<dbReference type="Proteomes" id="UP000091820">
    <property type="component" value="Unassembled WGS sequence"/>
</dbReference>
<sequence>MAGFYVQIHVRAFITLTIKTQQQQQRQRINRQQTFLEHCGSISGTVPKDVWILSINSMASGNWAGRGGKQNDAQLLPPQMQEFLKHLGSTTVVRVLYITLLSLFYGGATLFLSCMRQLEISIVA</sequence>
<dbReference type="VEuPathDB" id="VectorBase:GBRI029117"/>
<keyword evidence="1" id="KW-0812">Transmembrane</keyword>
<keyword evidence="1" id="KW-0472">Membrane</keyword>
<reference evidence="3" key="1">
    <citation type="submission" date="2014-03" db="EMBL/GenBank/DDBJ databases">
        <authorList>
            <person name="Aksoy S."/>
            <person name="Warren W."/>
            <person name="Wilson R.K."/>
        </authorList>
    </citation>
    <scope>NUCLEOTIDE SEQUENCE [LARGE SCALE GENOMIC DNA]</scope>
    <source>
        <strain evidence="3">IAEA</strain>
    </source>
</reference>
<accession>A0A1A9WR53</accession>
<feature type="transmembrane region" description="Helical" evidence="1">
    <location>
        <begin position="95"/>
        <end position="115"/>
    </location>
</feature>
<name>A0A1A9WR53_9MUSC</name>
<keyword evidence="1" id="KW-1133">Transmembrane helix</keyword>
<reference evidence="2" key="2">
    <citation type="submission" date="2020-05" db="UniProtKB">
        <authorList>
            <consortium name="EnsemblMetazoa"/>
        </authorList>
    </citation>
    <scope>IDENTIFICATION</scope>
    <source>
        <strain evidence="2">IAEA</strain>
    </source>
</reference>
<dbReference type="AlphaFoldDB" id="A0A1A9WR53"/>
<organism evidence="2 3">
    <name type="scientific">Glossina brevipalpis</name>
    <dbReference type="NCBI Taxonomy" id="37001"/>
    <lineage>
        <taxon>Eukaryota</taxon>
        <taxon>Metazoa</taxon>
        <taxon>Ecdysozoa</taxon>
        <taxon>Arthropoda</taxon>
        <taxon>Hexapoda</taxon>
        <taxon>Insecta</taxon>
        <taxon>Pterygota</taxon>
        <taxon>Neoptera</taxon>
        <taxon>Endopterygota</taxon>
        <taxon>Diptera</taxon>
        <taxon>Brachycera</taxon>
        <taxon>Muscomorpha</taxon>
        <taxon>Hippoboscoidea</taxon>
        <taxon>Glossinidae</taxon>
        <taxon>Glossina</taxon>
    </lineage>
</organism>
<evidence type="ECO:0000313" key="3">
    <source>
        <dbReference type="Proteomes" id="UP000091820"/>
    </source>
</evidence>
<dbReference type="EnsemblMetazoa" id="GBRI029117-RA">
    <property type="protein sequence ID" value="GBRI029117-PA"/>
    <property type="gene ID" value="GBRI029117"/>
</dbReference>
<keyword evidence="3" id="KW-1185">Reference proteome</keyword>